<dbReference type="Pfam" id="PF00264">
    <property type="entry name" value="Tyrosinase"/>
    <property type="match status" value="1"/>
</dbReference>
<dbReference type="PROSITE" id="PS00497">
    <property type="entry name" value="TYROSINASE_1"/>
    <property type="match status" value="1"/>
</dbReference>
<evidence type="ECO:0000256" key="2">
    <source>
        <dbReference type="ARBA" id="ARBA00023008"/>
    </source>
</evidence>
<feature type="region of interest" description="Disordered" evidence="3">
    <location>
        <begin position="535"/>
        <end position="562"/>
    </location>
</feature>
<dbReference type="PROSITE" id="PS00498">
    <property type="entry name" value="TYROSINASE_2"/>
    <property type="match status" value="1"/>
</dbReference>
<organism evidence="7">
    <name type="scientific">Arcella intermedia</name>
    <dbReference type="NCBI Taxonomy" id="1963864"/>
    <lineage>
        <taxon>Eukaryota</taxon>
        <taxon>Amoebozoa</taxon>
        <taxon>Tubulinea</taxon>
        <taxon>Elardia</taxon>
        <taxon>Arcellinida</taxon>
        <taxon>Sphaerothecina</taxon>
        <taxon>Arcellidae</taxon>
        <taxon>Arcella</taxon>
    </lineage>
</organism>
<dbReference type="Gene3D" id="1.10.1280.10">
    <property type="entry name" value="Di-copper center containing domain from catechol oxidase"/>
    <property type="match status" value="1"/>
</dbReference>
<dbReference type="SUPFAM" id="SSF48056">
    <property type="entry name" value="Di-copper centre-containing domain"/>
    <property type="match status" value="1"/>
</dbReference>
<keyword evidence="2" id="KW-0186">Copper</keyword>
<dbReference type="EMBL" id="GIBP01001321">
    <property type="protein sequence ID" value="NDV30290.1"/>
    <property type="molecule type" value="Transcribed_RNA"/>
</dbReference>
<protein>
    <recommendedName>
        <fullName evidence="5 6">Tyrosinase copper-binding domain-containing protein</fullName>
    </recommendedName>
</protein>
<feature type="compositionally biased region" description="Basic and acidic residues" evidence="3">
    <location>
        <begin position="459"/>
        <end position="481"/>
    </location>
</feature>
<feature type="domain" description="Tyrosinase copper-binding" evidence="6">
    <location>
        <begin position="204"/>
        <end position="215"/>
    </location>
</feature>
<evidence type="ECO:0000256" key="1">
    <source>
        <dbReference type="ARBA" id="ARBA00022723"/>
    </source>
</evidence>
<dbReference type="InterPro" id="IPR008922">
    <property type="entry name" value="Di-copper_centre_dom_sf"/>
</dbReference>
<evidence type="ECO:0000259" key="6">
    <source>
        <dbReference type="PROSITE" id="PS00498"/>
    </source>
</evidence>
<feature type="signal peptide" evidence="4">
    <location>
        <begin position="1"/>
        <end position="15"/>
    </location>
</feature>
<evidence type="ECO:0000256" key="3">
    <source>
        <dbReference type="SAM" id="MobiDB-lite"/>
    </source>
</evidence>
<evidence type="ECO:0000313" key="7">
    <source>
        <dbReference type="EMBL" id="NDV30290.1"/>
    </source>
</evidence>
<dbReference type="PANTHER" id="PTHR11474">
    <property type="entry name" value="TYROSINASE FAMILY MEMBER"/>
    <property type="match status" value="1"/>
</dbReference>
<dbReference type="InterPro" id="IPR002227">
    <property type="entry name" value="Tyrosinase_Cu-bd"/>
</dbReference>
<keyword evidence="4" id="KW-0732">Signal</keyword>
<keyword evidence="1" id="KW-0479">Metal-binding</keyword>
<dbReference type="PRINTS" id="PR00092">
    <property type="entry name" value="TYROSINASE"/>
</dbReference>
<feature type="compositionally biased region" description="Acidic residues" evidence="3">
    <location>
        <begin position="547"/>
        <end position="562"/>
    </location>
</feature>
<feature type="region of interest" description="Disordered" evidence="3">
    <location>
        <begin position="412"/>
        <end position="494"/>
    </location>
</feature>
<accession>A0A6B2KZX3</accession>
<dbReference type="InterPro" id="IPR050316">
    <property type="entry name" value="Tyrosinase/Hemocyanin"/>
</dbReference>
<evidence type="ECO:0000259" key="5">
    <source>
        <dbReference type="PROSITE" id="PS00497"/>
    </source>
</evidence>
<feature type="chain" id="PRO_5025682940" description="Tyrosinase copper-binding domain-containing protein" evidence="4">
    <location>
        <begin position="16"/>
        <end position="615"/>
    </location>
</feature>
<feature type="domain" description="Tyrosinase copper-binding" evidence="5">
    <location>
        <begin position="67"/>
        <end position="84"/>
    </location>
</feature>
<dbReference type="GO" id="GO:0016491">
    <property type="term" value="F:oxidoreductase activity"/>
    <property type="evidence" value="ECO:0007669"/>
    <property type="project" value="InterPro"/>
</dbReference>
<name>A0A6B2KZX3_9EUKA</name>
<dbReference type="PANTHER" id="PTHR11474:SF126">
    <property type="entry name" value="TYROSINASE-LIKE PROTEIN TYR-1-RELATED"/>
    <property type="match status" value="1"/>
</dbReference>
<evidence type="ECO:0000256" key="4">
    <source>
        <dbReference type="SAM" id="SignalP"/>
    </source>
</evidence>
<dbReference type="AlphaFoldDB" id="A0A6B2KZX3"/>
<proteinExistence type="predicted"/>
<dbReference type="GO" id="GO:0046872">
    <property type="term" value="F:metal ion binding"/>
    <property type="evidence" value="ECO:0007669"/>
    <property type="project" value="UniProtKB-KW"/>
</dbReference>
<reference evidence="7" key="1">
    <citation type="journal article" date="2020" name="J. Eukaryot. Microbiol.">
        <title>De novo Sequencing, Assembly and Annotation of the Transcriptome for the Free-Living Testate Amoeba Arcella intermedia.</title>
        <authorList>
            <person name="Ribeiro G.M."/>
            <person name="Porfirio-Sousa A.L."/>
            <person name="Maurer-Alcala X.X."/>
            <person name="Katz L.A."/>
            <person name="Lahr D.J.G."/>
        </authorList>
    </citation>
    <scope>NUCLEOTIDE SEQUENCE</scope>
</reference>
<feature type="compositionally biased region" description="Basic residues" evidence="3">
    <location>
        <begin position="484"/>
        <end position="493"/>
    </location>
</feature>
<sequence>MVLSLILGLCSLALSGDCPPRVRVSWHTITADQKQLYFDAVKALKASGVYDKFARIHWEKTNADWAHGKYGFFPWHREFLWEFENAIRALGGKYACYNVPFWDWERDAGREQTSVVVADFGGMNSGCIKSGPFAGWTDFNKDCVQRKFDKTIFFVGEARTVDIITSSTSYGTTSGFRANIEGAPHASVHNFFGGHMGSMMSASDPIFFIVHANVDRLWYLWSDCQGFINKRVTRAKFPTDTTEVMPFNWKFSRSNLFPEKEIGELLDINNNPLPYTFAVDDHLARLANTLLPGKCKWTHFTKADTNVAKRSIESAQKSHHRFPDTKYGFSDPRVDAAYEKICQYYKKARQDEVYVEDYENPEFKDTVIEECHICTKKGSYRHATPEWIVMNGMTESKHVFKPICIEVEEYEETQQAKEDAAGGDYEAPQEEEYEAPQEVEYEAPQEEEYEQPKAPKYQAKKEYEQPKAPKYQAKKEYEQPKAPKYQKKDKHHKHEDDYEYIVNNRKFDEHVLQSLFDIEDDDEDYDSYQRYHHNHKHEDDYGYGYEHEDDYGYGDDDYGYGYDHEDDYGYGYEHEDDYGYGDEDDYGYGHEDYGYGDDDYGYEHDDYGYGHAHRY</sequence>
<feature type="compositionally biased region" description="Acidic residues" evidence="3">
    <location>
        <begin position="427"/>
        <end position="449"/>
    </location>
</feature>